<reference evidence="6" key="3">
    <citation type="journal article" date="2019" name="J. ISSAAS">
        <title>Genomics, evolutionary history and diagnostics of the Alternaria alternata species group including apple and Asian pear pathotypes.</title>
        <authorList>
            <person name="Armitage A.D."/>
            <person name="Cockerton H.M."/>
            <person name="Sreenivasaprasad S."/>
            <person name="Woodhall J."/>
            <person name="Lane C."/>
            <person name="Harrison R.J."/>
            <person name="Clarkson J.P."/>
        </authorList>
    </citation>
    <scope>NUCLEOTIDE SEQUENCE</scope>
    <source>
        <strain evidence="6">FERA 1177</strain>
    </source>
</reference>
<feature type="region of interest" description="Disordered" evidence="3">
    <location>
        <begin position="334"/>
        <end position="353"/>
    </location>
</feature>
<dbReference type="GO" id="GO:0016616">
    <property type="term" value="F:oxidoreductase activity, acting on the CH-OH group of donors, NAD or NADP as acceptor"/>
    <property type="evidence" value="ECO:0007669"/>
    <property type="project" value="TreeGrafter"/>
</dbReference>
<dbReference type="PANTHER" id="PTHR10366:SF562">
    <property type="entry name" value="ALDEHYDE REDUCTASE II (AFU_ORTHOLOGUE AFUA_1G11360)"/>
    <property type="match status" value="1"/>
</dbReference>
<dbReference type="RefSeq" id="XP_018382791.1">
    <property type="nucleotide sequence ID" value="XM_018531072.1"/>
</dbReference>
<dbReference type="PANTHER" id="PTHR10366">
    <property type="entry name" value="NAD DEPENDENT EPIMERASE/DEHYDRATASE"/>
    <property type="match status" value="1"/>
</dbReference>
<protein>
    <submittedName>
        <fullName evidence="5">Aldehyde reductase</fullName>
    </submittedName>
</protein>
<keyword evidence="7" id="KW-1185">Reference proteome</keyword>
<evidence type="ECO:0000313" key="5">
    <source>
        <dbReference type="EMBL" id="OAG17370.1"/>
    </source>
</evidence>
<evidence type="ECO:0000256" key="1">
    <source>
        <dbReference type="ARBA" id="ARBA00023002"/>
    </source>
</evidence>
<evidence type="ECO:0000313" key="8">
    <source>
        <dbReference type="Proteomes" id="UP000291422"/>
    </source>
</evidence>
<dbReference type="KEGG" id="aalt:CC77DRAFT_288655"/>
<dbReference type="Pfam" id="PF01370">
    <property type="entry name" value="Epimerase"/>
    <property type="match status" value="1"/>
</dbReference>
<dbReference type="EMBL" id="KV441487">
    <property type="protein sequence ID" value="OAG17370.1"/>
    <property type="molecule type" value="Genomic_DNA"/>
</dbReference>
<dbReference type="OMA" id="WNDAISI"/>
<gene>
    <name evidence="6" type="ORF">AA0117_g9142</name>
    <name evidence="5" type="ORF">CC77DRAFT_288655</name>
</gene>
<accession>A0A177DDZ3</accession>
<dbReference type="SUPFAM" id="SSF51735">
    <property type="entry name" value="NAD(P)-binding Rossmann-fold domains"/>
    <property type="match status" value="1"/>
</dbReference>
<organism evidence="5 7">
    <name type="scientific">Alternaria alternata</name>
    <name type="common">Alternaria rot fungus</name>
    <name type="synonym">Torula alternata</name>
    <dbReference type="NCBI Taxonomy" id="5599"/>
    <lineage>
        <taxon>Eukaryota</taxon>
        <taxon>Fungi</taxon>
        <taxon>Dikarya</taxon>
        <taxon>Ascomycota</taxon>
        <taxon>Pezizomycotina</taxon>
        <taxon>Dothideomycetes</taxon>
        <taxon>Pleosporomycetidae</taxon>
        <taxon>Pleosporales</taxon>
        <taxon>Pleosporineae</taxon>
        <taxon>Pleosporaceae</taxon>
        <taxon>Alternaria</taxon>
        <taxon>Alternaria sect. Alternaria</taxon>
        <taxon>Alternaria alternata complex</taxon>
    </lineage>
</organism>
<feature type="domain" description="NAD-dependent epimerase/dehydratase" evidence="4">
    <location>
        <begin position="15"/>
        <end position="264"/>
    </location>
</feature>
<dbReference type="EMBL" id="PDXD01000029">
    <property type="protein sequence ID" value="RYN71845.1"/>
    <property type="molecule type" value="Genomic_DNA"/>
</dbReference>
<proteinExistence type="inferred from homology"/>
<keyword evidence="1" id="KW-0560">Oxidoreductase</keyword>
<evidence type="ECO:0000313" key="6">
    <source>
        <dbReference type="EMBL" id="RYN71845.1"/>
    </source>
</evidence>
<comment type="similarity">
    <text evidence="2">Belongs to the NAD(P)-dependent epimerase/dehydratase family. Dihydroflavonol-4-reductase subfamily.</text>
</comment>
<evidence type="ECO:0000256" key="3">
    <source>
        <dbReference type="SAM" id="MobiDB-lite"/>
    </source>
</evidence>
<dbReference type="InterPro" id="IPR050425">
    <property type="entry name" value="NAD(P)_dehydrat-like"/>
</dbReference>
<dbReference type="InterPro" id="IPR001509">
    <property type="entry name" value="Epimerase_deHydtase"/>
</dbReference>
<evidence type="ECO:0000313" key="7">
    <source>
        <dbReference type="Proteomes" id="UP000077248"/>
    </source>
</evidence>
<evidence type="ECO:0000256" key="2">
    <source>
        <dbReference type="ARBA" id="ARBA00023445"/>
    </source>
</evidence>
<reference evidence="5 7" key="1">
    <citation type="submission" date="2016-05" db="EMBL/GenBank/DDBJ databases">
        <title>Comparative analysis of secretome profiles of manganese(II)-oxidizing ascomycete fungi.</title>
        <authorList>
            <consortium name="DOE Joint Genome Institute"/>
            <person name="Zeiner C.A."/>
            <person name="Purvine S.O."/>
            <person name="Zink E.M."/>
            <person name="Wu S."/>
            <person name="Pasa-Tolic L."/>
            <person name="Chaput D.L."/>
            <person name="Haridas S."/>
            <person name="Grigoriev I.V."/>
            <person name="Santelli C.M."/>
            <person name="Hansel C.M."/>
        </authorList>
    </citation>
    <scope>NUCLEOTIDE SEQUENCE [LARGE SCALE GENOMIC DNA]</scope>
    <source>
        <strain evidence="5 7">SRC1lrK2f</strain>
    </source>
</reference>
<dbReference type="AlphaFoldDB" id="A0A177DDZ3"/>
<dbReference type="Proteomes" id="UP000077248">
    <property type="component" value="Unassembled WGS sequence"/>
</dbReference>
<dbReference type="InterPro" id="IPR036291">
    <property type="entry name" value="NAD(P)-bd_dom_sf"/>
</dbReference>
<name>A0A177DDZ3_ALTAL</name>
<dbReference type="GeneID" id="29116666"/>
<dbReference type="VEuPathDB" id="FungiDB:CC77DRAFT_288655"/>
<sequence>MFNPTTARLPQGSTIYITGVTGYIGAWITQYALELGYNVRGAVRSLEKAAWLQEHFNSKFGPGRYTQVLLPDSSDLKAFKEGIKGVQGIAHVAVNTNRSTEAEPYIPDMVNETINILKAAQAEASVKAVVFTSTALASSAWGEKGHFKEWQYNEDFIKYAYDPNFQHPSKGFIVYGAAKAMSEKAAWKYMQDEKPHFTFNTILPNANFGPSLVYEKQGHASTGGFPKAVFDGDEAIVKGVVPMYHIDVRDDARLHVAALVDPQTAGRRLWGYGEPFHWNIVLGIFRKLWPQRKFLDDVPGLELDDSVPPTEGALKALKNVFDQDGWTSLENSLKDAGLDREPPAGSQKIDIFN</sequence>
<reference evidence="8" key="2">
    <citation type="journal article" date="2019" name="bioRxiv">
        <title>Genomics, evolutionary history and diagnostics of the Alternaria alternata species group including apple and Asian pear pathotypes.</title>
        <authorList>
            <person name="Armitage A.D."/>
            <person name="Cockerton H.M."/>
            <person name="Sreenivasaprasad S."/>
            <person name="Woodhall J.W."/>
            <person name="Lane C.R."/>
            <person name="Harrison R.J."/>
            <person name="Clarkson J.P."/>
        </authorList>
    </citation>
    <scope>NUCLEOTIDE SEQUENCE [LARGE SCALE GENOMIC DNA]</scope>
    <source>
        <strain evidence="8">FERA 1177</strain>
    </source>
</reference>
<dbReference type="STRING" id="5599.A0A177DDZ3"/>
<dbReference type="Gene3D" id="3.40.50.720">
    <property type="entry name" value="NAD(P)-binding Rossmann-like Domain"/>
    <property type="match status" value="1"/>
</dbReference>
<evidence type="ECO:0000259" key="4">
    <source>
        <dbReference type="Pfam" id="PF01370"/>
    </source>
</evidence>
<dbReference type="Proteomes" id="UP000291422">
    <property type="component" value="Unassembled WGS sequence"/>
</dbReference>